<keyword evidence="3" id="KW-0813">Transport</keyword>
<feature type="transmembrane region" description="Helical" evidence="8">
    <location>
        <begin position="448"/>
        <end position="470"/>
    </location>
</feature>
<dbReference type="PROSITE" id="PS50850">
    <property type="entry name" value="MFS"/>
    <property type="match status" value="1"/>
</dbReference>
<feature type="transmembrane region" description="Helical" evidence="8">
    <location>
        <begin position="311"/>
        <end position="330"/>
    </location>
</feature>
<dbReference type="Pfam" id="PF07690">
    <property type="entry name" value="MFS_1"/>
    <property type="match status" value="1"/>
</dbReference>
<dbReference type="PANTHER" id="PTHR23501:SF84">
    <property type="entry name" value="VACUOLAR MEMBRANE AMINO ACID UPTAKE TRANSPORTER FNX2"/>
    <property type="match status" value="1"/>
</dbReference>
<feature type="transmembrane region" description="Helical" evidence="8">
    <location>
        <begin position="181"/>
        <end position="205"/>
    </location>
</feature>
<feature type="transmembrane region" description="Helical" evidence="8">
    <location>
        <begin position="278"/>
        <end position="299"/>
    </location>
</feature>
<keyword evidence="5 8" id="KW-1133">Transmembrane helix</keyword>
<feature type="transmembrane region" description="Helical" evidence="8">
    <location>
        <begin position="387"/>
        <end position="408"/>
    </location>
</feature>
<dbReference type="EMBL" id="JANBVO010000004">
    <property type="protein sequence ID" value="KAJ9154917.1"/>
    <property type="molecule type" value="Genomic_DNA"/>
</dbReference>
<dbReference type="InterPro" id="IPR020846">
    <property type="entry name" value="MFS_dom"/>
</dbReference>
<dbReference type="InterPro" id="IPR036259">
    <property type="entry name" value="MFS_trans_sf"/>
</dbReference>
<comment type="similarity">
    <text evidence="2">Belongs to the major facilitator superfamily.</text>
</comment>
<feature type="region of interest" description="Disordered" evidence="7">
    <location>
        <begin position="1"/>
        <end position="77"/>
    </location>
</feature>
<accession>A0AA38SAQ2</accession>
<feature type="domain" description="Major facilitator superfamily (MFS) profile" evidence="9">
    <location>
        <begin position="91"/>
        <end position="580"/>
    </location>
</feature>
<evidence type="ECO:0000313" key="11">
    <source>
        <dbReference type="Proteomes" id="UP001174694"/>
    </source>
</evidence>
<evidence type="ECO:0000256" key="5">
    <source>
        <dbReference type="ARBA" id="ARBA00022989"/>
    </source>
</evidence>
<dbReference type="GO" id="GO:0000329">
    <property type="term" value="C:fungal-type vacuole membrane"/>
    <property type="evidence" value="ECO:0007669"/>
    <property type="project" value="TreeGrafter"/>
</dbReference>
<evidence type="ECO:0000256" key="4">
    <source>
        <dbReference type="ARBA" id="ARBA00022692"/>
    </source>
</evidence>
<dbReference type="Gene3D" id="1.20.1250.20">
    <property type="entry name" value="MFS general substrate transporter like domains"/>
    <property type="match status" value="1"/>
</dbReference>
<feature type="transmembrane region" description="Helical" evidence="8">
    <location>
        <begin position="126"/>
        <end position="144"/>
    </location>
</feature>
<dbReference type="FunFam" id="1.20.1720.10:FF:000013">
    <property type="entry name" value="Related to multidrug resistance proteins"/>
    <property type="match status" value="1"/>
</dbReference>
<evidence type="ECO:0000256" key="2">
    <source>
        <dbReference type="ARBA" id="ARBA00008335"/>
    </source>
</evidence>
<feature type="compositionally biased region" description="Polar residues" evidence="7">
    <location>
        <begin position="41"/>
        <end position="50"/>
    </location>
</feature>
<feature type="transmembrane region" description="Helical" evidence="8">
    <location>
        <begin position="242"/>
        <end position="266"/>
    </location>
</feature>
<feature type="transmembrane region" description="Helical" evidence="8">
    <location>
        <begin position="351"/>
        <end position="375"/>
    </location>
</feature>
<gene>
    <name evidence="10" type="ORF">NKR23_g2343</name>
</gene>
<sequence length="582" mass="60545">MAEDEIRNAGSTEAGETSPLLGPPAAQPDDAKIVKAGNGTFDDSASSSTAGEVLDASEAGPDAGAGLGPGAEEDEVSREGIPEMAAKMHILLPAIGIGVFLCALDQLLAVATYAKIGSDLHALNSTSWIATAYFLTLTSCQPLYGKLSDIFGRKECLLFAYVMFALGSLGCGLAQSMLQLIIARAVAGIGGGGMNAVVSILLTDIIPLRDRGIWQGYLNIIFAAGTATGAPVGGLLAENVGWRWSFLGQVPFVVLAFITVQLVLHLPQTDHSHWRSKLAKVDFLGAFVLVSAVLCLLLGLDSGSNNGWSRLSTIIPLAVSPALFLAFLLVEMKVASHPFAPGHVILDRSLFACYLANFFGVGGQMPILFFLPLAYQAVDGLSAVQAGLLLIPGSIAGVSASVGSGYVIKRTGRYYWITVAAFALLLFSVVPLVMFTGGLVDSKIGSTFALASVATGTGAGITTTLVALISNAPRADAAVVIACSYLFRSLGSSIGISLASAVLQQVLRAQLAARLGSGEEARRVEERVRESLDYIRTLEPAAARAVRACYRAATVTVFAACAAPLALALGASLLVRERRVGK</sequence>
<dbReference type="InterPro" id="IPR011701">
    <property type="entry name" value="MFS"/>
</dbReference>
<evidence type="ECO:0000256" key="1">
    <source>
        <dbReference type="ARBA" id="ARBA00004127"/>
    </source>
</evidence>
<comment type="subcellular location">
    <subcellularLocation>
        <location evidence="1">Endomembrane system</location>
        <topology evidence="1">Multi-pass membrane protein</topology>
    </subcellularLocation>
</comment>
<dbReference type="GO" id="GO:0012505">
    <property type="term" value="C:endomembrane system"/>
    <property type="evidence" value="ECO:0007669"/>
    <property type="project" value="UniProtKB-SubCell"/>
</dbReference>
<name>A0AA38SAQ2_9PEZI</name>
<dbReference type="GO" id="GO:0015174">
    <property type="term" value="F:basic amino acid transmembrane transporter activity"/>
    <property type="evidence" value="ECO:0007669"/>
    <property type="project" value="TreeGrafter"/>
</dbReference>
<dbReference type="Proteomes" id="UP001174694">
    <property type="component" value="Unassembled WGS sequence"/>
</dbReference>
<dbReference type="SUPFAM" id="SSF103473">
    <property type="entry name" value="MFS general substrate transporter"/>
    <property type="match status" value="1"/>
</dbReference>
<organism evidence="10 11">
    <name type="scientific">Pleurostoma richardsiae</name>
    <dbReference type="NCBI Taxonomy" id="41990"/>
    <lineage>
        <taxon>Eukaryota</taxon>
        <taxon>Fungi</taxon>
        <taxon>Dikarya</taxon>
        <taxon>Ascomycota</taxon>
        <taxon>Pezizomycotina</taxon>
        <taxon>Sordariomycetes</taxon>
        <taxon>Sordariomycetidae</taxon>
        <taxon>Calosphaeriales</taxon>
        <taxon>Pleurostomataceae</taxon>
        <taxon>Pleurostoma</taxon>
    </lineage>
</organism>
<keyword evidence="11" id="KW-1185">Reference proteome</keyword>
<feature type="transmembrane region" description="Helical" evidence="8">
    <location>
        <begin position="217"/>
        <end position="236"/>
    </location>
</feature>
<reference evidence="10" key="1">
    <citation type="submission" date="2022-07" db="EMBL/GenBank/DDBJ databases">
        <title>Fungi with potential for degradation of polypropylene.</title>
        <authorList>
            <person name="Gostincar C."/>
        </authorList>
    </citation>
    <scope>NUCLEOTIDE SEQUENCE</scope>
    <source>
        <strain evidence="10">EXF-13308</strain>
    </source>
</reference>
<feature type="transmembrane region" description="Helical" evidence="8">
    <location>
        <begin position="156"/>
        <end position="175"/>
    </location>
</feature>
<evidence type="ECO:0000256" key="6">
    <source>
        <dbReference type="ARBA" id="ARBA00023136"/>
    </source>
</evidence>
<feature type="transmembrane region" description="Helical" evidence="8">
    <location>
        <begin position="552"/>
        <end position="575"/>
    </location>
</feature>
<dbReference type="GO" id="GO:0046943">
    <property type="term" value="F:carboxylic acid transmembrane transporter activity"/>
    <property type="evidence" value="ECO:0007669"/>
    <property type="project" value="UniProtKB-ARBA"/>
</dbReference>
<dbReference type="PANTHER" id="PTHR23501">
    <property type="entry name" value="MAJOR FACILITATOR SUPERFAMILY"/>
    <property type="match status" value="1"/>
</dbReference>
<keyword evidence="6 8" id="KW-0472">Membrane</keyword>
<comment type="caution">
    <text evidence="10">The sequence shown here is derived from an EMBL/GenBank/DDBJ whole genome shotgun (WGS) entry which is preliminary data.</text>
</comment>
<evidence type="ECO:0000256" key="7">
    <source>
        <dbReference type="SAM" id="MobiDB-lite"/>
    </source>
</evidence>
<feature type="transmembrane region" description="Helical" evidence="8">
    <location>
        <begin position="415"/>
        <end position="436"/>
    </location>
</feature>
<evidence type="ECO:0000259" key="9">
    <source>
        <dbReference type="PROSITE" id="PS50850"/>
    </source>
</evidence>
<evidence type="ECO:0000256" key="3">
    <source>
        <dbReference type="ARBA" id="ARBA00022448"/>
    </source>
</evidence>
<dbReference type="AlphaFoldDB" id="A0AA38SAQ2"/>
<dbReference type="Gene3D" id="1.20.1720.10">
    <property type="entry name" value="Multidrug resistance protein D"/>
    <property type="match status" value="1"/>
</dbReference>
<keyword evidence="4 8" id="KW-0812">Transmembrane</keyword>
<proteinExistence type="inferred from homology"/>
<protein>
    <submittedName>
        <fullName evidence="10">Vacuolar membrane amino acid uptake transporter fnx2</fullName>
    </submittedName>
</protein>
<evidence type="ECO:0000313" key="10">
    <source>
        <dbReference type="EMBL" id="KAJ9154917.1"/>
    </source>
</evidence>
<evidence type="ECO:0000256" key="8">
    <source>
        <dbReference type="SAM" id="Phobius"/>
    </source>
</evidence>
<dbReference type="CDD" id="cd17502">
    <property type="entry name" value="MFS_Azr1_MDR_like"/>
    <property type="match status" value="1"/>
</dbReference>
<feature type="transmembrane region" description="Helical" evidence="8">
    <location>
        <begin position="90"/>
        <end position="114"/>
    </location>
</feature>
<feature type="transmembrane region" description="Helical" evidence="8">
    <location>
        <begin position="477"/>
        <end position="503"/>
    </location>
</feature>